<dbReference type="PANTHER" id="PTHR43522">
    <property type="entry name" value="TRANSKETOLASE"/>
    <property type="match status" value="1"/>
</dbReference>
<feature type="binding site" evidence="17">
    <location>
        <position position="194"/>
    </location>
    <ligand>
        <name>Mg(2+)</name>
        <dbReference type="ChEBI" id="CHEBI:18420"/>
    </ligand>
</feature>
<dbReference type="OrthoDB" id="8732661at2"/>
<evidence type="ECO:0000256" key="13">
    <source>
        <dbReference type="NCBIfam" id="TIGR00232"/>
    </source>
</evidence>
<feature type="binding site" evidence="15">
    <location>
        <position position="477"/>
    </location>
    <ligand>
        <name>substrate</name>
    </ligand>
</feature>
<feature type="domain" description="Transketolase-like pyrimidine-binding" evidence="19">
    <location>
        <begin position="358"/>
        <end position="528"/>
    </location>
</feature>
<evidence type="ECO:0000256" key="1">
    <source>
        <dbReference type="ARBA" id="ARBA00001913"/>
    </source>
</evidence>
<reference evidence="21" key="1">
    <citation type="submission" date="2010-05" db="EMBL/GenBank/DDBJ databases">
        <title>The complete genome of Truepera radiovictris DSM 17093.</title>
        <authorList>
            <consortium name="US DOE Joint Genome Institute (JGI-PGF)"/>
            <person name="Lucas S."/>
            <person name="Copeland A."/>
            <person name="Lapidus A."/>
            <person name="Glavina del Rio T."/>
            <person name="Dalin E."/>
            <person name="Tice H."/>
            <person name="Bruce D."/>
            <person name="Goodwin L."/>
            <person name="Pitluck S."/>
            <person name="Kyrpides N."/>
            <person name="Mavromatis K."/>
            <person name="Ovchinnikova G."/>
            <person name="Munk A.C."/>
            <person name="Detter J.C."/>
            <person name="Han C."/>
            <person name="Tapia R."/>
            <person name="Land M."/>
            <person name="Hauser L."/>
            <person name="Markowitz V."/>
            <person name="Cheng J.-F."/>
            <person name="Hugenholtz P."/>
            <person name="Woyke T."/>
            <person name="Wu D."/>
            <person name="Tindall B."/>
            <person name="Pomrenke H.G."/>
            <person name="Brambilla E."/>
            <person name="Klenk H.-P."/>
            <person name="Eisen J.A."/>
        </authorList>
    </citation>
    <scope>NUCLEOTIDE SEQUENCE [LARGE SCALE GENOMIC DNA]</scope>
    <source>
        <strain evidence="21">DSM 17093 / CIP 108686 / LMG 22925 / RQ-24</strain>
    </source>
</reference>
<dbReference type="HOGENOM" id="CLU_009227_0_0_0"/>
<comment type="cofactor">
    <cofactor evidence="17">
        <name>Mg(2+)</name>
        <dbReference type="ChEBI" id="CHEBI:18420"/>
    </cofactor>
    <text evidence="17">Binds 1 Mg(2+) ion per subunit. Can also utilize other divalent metal cations, such as Ca(2+), Mn(2+) and Co(2+).</text>
</comment>
<dbReference type="PANTHER" id="PTHR43522:SF2">
    <property type="entry name" value="TRANSKETOLASE 1-RELATED"/>
    <property type="match status" value="1"/>
</dbReference>
<dbReference type="InterPro" id="IPR009014">
    <property type="entry name" value="Transketo_C/PFOR_II"/>
</dbReference>
<dbReference type="KEGG" id="tra:Trad_2560"/>
<sequence length="665" mass="71974">MSQTTTKQSLEVRAINAIRALTIDATQAAGSGHPGMPMGAAPMGYLLFTKFLKFNPANDRWVNRDVYIQSAGHGSMLQYSLLHLVGYDLPMEELKRYRQWKSKTPGHPEHFVTPGVEITTGPLGQGISTAVGVALAEAHLGATYNRPGFNIIDHYTYVIASDGDLMEGVSAEASSLAGHWGLGKLIVLYDDNQITIDGKTDIAFTEDVLGRYDAYGWHTQRVADGNDLEALEAAIRAAQSETNRPSLIAVRTVIGYGAPNRQGTPKAHGSPLGDEEARAAKEALGIDWPAFTVPEDVLAHYRQAVPRGAQLEAEWRELFGRYKAAHPELAKRFETALQGEAERDFEELLPRFPVGEKMATRKSSGKVLNLLAKELPQLIGGSADLAESNNTTLEGIPFISKDDYTGRNIHFGVREHGMAAIANGLSLHGGLKPYVATFLIFSDYLRPSLRLAALMDQPVIYVFTHDSIGLGGDGPTHQPVSQLTALRAIPKLTVIRPADANETAQAWALAVTHKSPVALALTRQDVPHLDVPKGSVKRGGYVLADCEGTPDVILIGTGSEVHKCLEAKALLEEEGTKVRVVSLPSFELFEAQDEAYRESVLPKAVRARVSVEAGATLGWYKYVGLDGATVGLDRFGESADGDEVMDKLGFNARNIADTARKLLAP</sequence>
<evidence type="ECO:0000256" key="14">
    <source>
        <dbReference type="PIRSR" id="PIRSR605478-1"/>
    </source>
</evidence>
<dbReference type="InterPro" id="IPR029061">
    <property type="entry name" value="THDP-binding"/>
</dbReference>
<evidence type="ECO:0000256" key="15">
    <source>
        <dbReference type="PIRSR" id="PIRSR605478-2"/>
    </source>
</evidence>
<feature type="binding site" evidence="15">
    <location>
        <position position="465"/>
    </location>
    <ligand>
        <name>substrate</name>
    </ligand>
</feature>
<comment type="subunit">
    <text evidence="5">Homodimer.</text>
</comment>
<evidence type="ECO:0000256" key="7">
    <source>
        <dbReference type="ARBA" id="ARBA00022679"/>
    </source>
</evidence>
<accession>D7CTW9</accession>
<evidence type="ECO:0000256" key="5">
    <source>
        <dbReference type="ARBA" id="ARBA00011738"/>
    </source>
</evidence>
<dbReference type="InterPro" id="IPR005475">
    <property type="entry name" value="Transketolase-like_Pyr-bd"/>
</dbReference>
<evidence type="ECO:0000256" key="18">
    <source>
        <dbReference type="PIRSR" id="PIRSR605478-5"/>
    </source>
</evidence>
<evidence type="ECO:0000256" key="4">
    <source>
        <dbReference type="ARBA" id="ARBA00007131"/>
    </source>
</evidence>
<dbReference type="Pfam" id="PF00456">
    <property type="entry name" value="Transketolase_N"/>
    <property type="match status" value="1"/>
</dbReference>
<dbReference type="GO" id="GO:0046872">
    <property type="term" value="F:metal ion binding"/>
    <property type="evidence" value="ECO:0007669"/>
    <property type="project" value="UniProtKB-KW"/>
</dbReference>
<dbReference type="FunFam" id="3.40.50.970:FF:000004">
    <property type="entry name" value="Transketolase"/>
    <property type="match status" value="1"/>
</dbReference>
<feature type="binding site" evidence="15">
    <location>
        <position position="268"/>
    </location>
    <ligand>
        <name>substrate</name>
    </ligand>
</feature>
<dbReference type="SUPFAM" id="SSF52518">
    <property type="entry name" value="Thiamin diphosphate-binding fold (THDP-binding)"/>
    <property type="match status" value="2"/>
</dbReference>
<evidence type="ECO:0000256" key="9">
    <source>
        <dbReference type="ARBA" id="ARBA00022837"/>
    </source>
</evidence>
<dbReference type="SMART" id="SM00861">
    <property type="entry name" value="Transket_pyr"/>
    <property type="match status" value="1"/>
</dbReference>
<evidence type="ECO:0000259" key="19">
    <source>
        <dbReference type="SMART" id="SM00861"/>
    </source>
</evidence>
<evidence type="ECO:0000256" key="10">
    <source>
        <dbReference type="ARBA" id="ARBA00022842"/>
    </source>
</evidence>
<dbReference type="STRING" id="649638.Trad_2560"/>
<feature type="site" description="Important for catalytic activity" evidence="18">
    <location>
        <position position="33"/>
    </location>
</feature>
<comment type="similarity">
    <text evidence="4">Belongs to the transketolase family.</text>
</comment>
<evidence type="ECO:0000256" key="17">
    <source>
        <dbReference type="PIRSR" id="PIRSR605478-4"/>
    </source>
</evidence>
<evidence type="ECO:0000256" key="2">
    <source>
        <dbReference type="ARBA" id="ARBA00001936"/>
    </source>
</evidence>
<feature type="binding site" evidence="16">
    <location>
        <position position="441"/>
    </location>
    <ligand>
        <name>thiamine diphosphate</name>
        <dbReference type="ChEBI" id="CHEBI:58937"/>
    </ligand>
</feature>
<keyword evidence="9" id="KW-0106">Calcium</keyword>
<feature type="binding site" evidence="16">
    <location>
        <position position="163"/>
    </location>
    <ligand>
        <name>thiamine diphosphate</name>
        <dbReference type="ChEBI" id="CHEBI:58937"/>
    </ligand>
</feature>
<dbReference type="Pfam" id="PF02779">
    <property type="entry name" value="Transket_pyr"/>
    <property type="match status" value="1"/>
</dbReference>
<dbReference type="GO" id="GO:0004802">
    <property type="term" value="F:transketolase activity"/>
    <property type="evidence" value="ECO:0007669"/>
    <property type="project" value="UniProtKB-UniRule"/>
</dbReference>
<feature type="binding site" evidence="16">
    <location>
        <position position="268"/>
    </location>
    <ligand>
        <name>thiamine diphosphate</name>
        <dbReference type="ChEBI" id="CHEBI:58937"/>
    </ligand>
</feature>
<gene>
    <name evidence="20" type="ordered locus">Trad_2560</name>
</gene>
<evidence type="ECO:0000256" key="3">
    <source>
        <dbReference type="ARBA" id="ARBA00001941"/>
    </source>
</evidence>
<feature type="binding site" evidence="15">
    <location>
        <position position="473"/>
    </location>
    <ligand>
        <name>substrate</name>
    </ligand>
</feature>
<comment type="cofactor">
    <cofactor evidence="1">
        <name>Ca(2+)</name>
        <dbReference type="ChEBI" id="CHEBI:29108"/>
    </cofactor>
</comment>
<evidence type="ECO:0000256" key="6">
    <source>
        <dbReference type="ARBA" id="ARBA00013152"/>
    </source>
</evidence>
<keyword evidence="21" id="KW-1185">Reference proteome</keyword>
<dbReference type="SUPFAM" id="SSF52922">
    <property type="entry name" value="TK C-terminal domain-like"/>
    <property type="match status" value="1"/>
</dbReference>
<feature type="site" description="Important for catalytic activity" evidence="18">
    <location>
        <position position="268"/>
    </location>
</feature>
<dbReference type="CDD" id="cd02012">
    <property type="entry name" value="TPP_TK"/>
    <property type="match status" value="1"/>
</dbReference>
<feature type="binding site" evidence="16">
    <location>
        <position position="192"/>
    </location>
    <ligand>
        <name>thiamine diphosphate</name>
        <dbReference type="ChEBI" id="CHEBI:58937"/>
    </ligand>
</feature>
<keyword evidence="10 17" id="KW-0460">Magnesium</keyword>
<evidence type="ECO:0000256" key="12">
    <source>
        <dbReference type="ARBA" id="ARBA00049473"/>
    </source>
</evidence>
<keyword evidence="11 16" id="KW-0786">Thiamine pyrophosphate</keyword>
<evidence type="ECO:0000256" key="16">
    <source>
        <dbReference type="PIRSR" id="PIRSR605478-3"/>
    </source>
</evidence>
<dbReference type="GO" id="GO:0006098">
    <property type="term" value="P:pentose-phosphate shunt"/>
    <property type="evidence" value="ECO:0007669"/>
    <property type="project" value="TreeGrafter"/>
</dbReference>
<evidence type="ECO:0000256" key="8">
    <source>
        <dbReference type="ARBA" id="ARBA00022723"/>
    </source>
</evidence>
<name>D7CTW9_TRURR</name>
<dbReference type="AlphaFoldDB" id="D7CTW9"/>
<dbReference type="GO" id="GO:0005829">
    <property type="term" value="C:cytosol"/>
    <property type="evidence" value="ECO:0007669"/>
    <property type="project" value="TreeGrafter"/>
</dbReference>
<keyword evidence="8 17" id="KW-0479">Metal-binding</keyword>
<feature type="binding site" evidence="15">
    <location>
        <position position="361"/>
    </location>
    <ligand>
        <name>substrate</name>
    </ligand>
</feature>
<feature type="binding site" evidence="15">
    <location>
        <position position="388"/>
    </location>
    <ligand>
        <name>substrate</name>
    </ligand>
</feature>
<feature type="active site" description="Proton donor" evidence="14">
    <location>
        <position position="415"/>
    </location>
</feature>
<dbReference type="EC" id="2.2.1.1" evidence="6 13"/>
<dbReference type="InterPro" id="IPR055152">
    <property type="entry name" value="Transketolase-like_C_2"/>
</dbReference>
<dbReference type="CDD" id="cd07033">
    <property type="entry name" value="TPP_PYR_DXS_TK_like"/>
    <property type="match status" value="1"/>
</dbReference>
<proteinExistence type="inferred from homology"/>
<dbReference type="InterPro" id="IPR005478">
    <property type="entry name" value="Transketolase_bac-like"/>
</dbReference>
<dbReference type="PROSITE" id="PS00801">
    <property type="entry name" value="TRANSKETOLASE_1"/>
    <property type="match status" value="1"/>
</dbReference>
<evidence type="ECO:0000256" key="11">
    <source>
        <dbReference type="ARBA" id="ARBA00023052"/>
    </source>
</evidence>
<dbReference type="eggNOG" id="COG0021">
    <property type="taxonomic scope" value="Bacteria"/>
</dbReference>
<dbReference type="Gene3D" id="3.40.50.970">
    <property type="match status" value="2"/>
</dbReference>
<feature type="binding site" evidence="17">
    <location>
        <position position="192"/>
    </location>
    <ligand>
        <name>Mg(2+)</name>
        <dbReference type="ChEBI" id="CHEBI:18420"/>
    </ligand>
</feature>
<reference evidence="20 21" key="2">
    <citation type="journal article" date="2011" name="Stand. Genomic Sci.">
        <title>Complete genome sequence of Truepera radiovictrix type strain (RQ-24).</title>
        <authorList>
            <person name="Ivanova N."/>
            <person name="Rohde C."/>
            <person name="Munk C."/>
            <person name="Nolan M."/>
            <person name="Lucas S."/>
            <person name="Del Rio T.G."/>
            <person name="Tice H."/>
            <person name="Deshpande S."/>
            <person name="Cheng J.F."/>
            <person name="Tapia R."/>
            <person name="Han C."/>
            <person name="Goodwin L."/>
            <person name="Pitluck S."/>
            <person name="Liolios K."/>
            <person name="Mavromatis K."/>
            <person name="Mikhailova N."/>
            <person name="Pati A."/>
            <person name="Chen A."/>
            <person name="Palaniappan K."/>
            <person name="Land M."/>
            <person name="Hauser L."/>
            <person name="Chang Y.J."/>
            <person name="Jeffries C.D."/>
            <person name="Brambilla E."/>
            <person name="Rohde M."/>
            <person name="Goker M."/>
            <person name="Tindall B.J."/>
            <person name="Woyke T."/>
            <person name="Bristow J."/>
            <person name="Eisen J.A."/>
            <person name="Markowitz V."/>
            <person name="Hugenholtz P."/>
            <person name="Kyrpides N.C."/>
            <person name="Klenk H.P."/>
            <person name="Lapidus A."/>
        </authorList>
    </citation>
    <scope>NUCLEOTIDE SEQUENCE [LARGE SCALE GENOMIC DNA]</scope>
    <source>
        <strain evidence="21">DSM 17093 / CIP 108686 / LMG 22925 / RQ-24</strain>
    </source>
</reference>
<comment type="cofactor">
    <cofactor evidence="2">
        <name>Mn(2+)</name>
        <dbReference type="ChEBI" id="CHEBI:29035"/>
    </cofactor>
</comment>
<feature type="binding site" evidence="15">
    <location>
        <position position="33"/>
    </location>
    <ligand>
        <name>substrate</name>
    </ligand>
</feature>
<organism evidence="20 21">
    <name type="scientific">Truepera radiovictrix (strain DSM 17093 / CIP 108686 / LMG 22925 / RQ-24)</name>
    <dbReference type="NCBI Taxonomy" id="649638"/>
    <lineage>
        <taxon>Bacteria</taxon>
        <taxon>Thermotogati</taxon>
        <taxon>Deinococcota</taxon>
        <taxon>Deinococci</taxon>
        <taxon>Trueperales</taxon>
        <taxon>Trueperaceae</taxon>
        <taxon>Truepera</taxon>
    </lineage>
</organism>
<keyword evidence="7" id="KW-0808">Transferase</keyword>
<dbReference type="Gene3D" id="3.40.50.920">
    <property type="match status" value="1"/>
</dbReference>
<feature type="binding site" evidence="16">
    <location>
        <position position="73"/>
    </location>
    <ligand>
        <name>thiamine diphosphate</name>
        <dbReference type="ChEBI" id="CHEBI:58937"/>
    </ligand>
</feature>
<dbReference type="EMBL" id="CP002049">
    <property type="protein sequence ID" value="ADI15666.1"/>
    <property type="molecule type" value="Genomic_DNA"/>
</dbReference>
<dbReference type="Pfam" id="PF22613">
    <property type="entry name" value="Transketolase_C_1"/>
    <property type="match status" value="1"/>
</dbReference>
<comment type="cofactor">
    <cofactor evidence="3">
        <name>Co(2+)</name>
        <dbReference type="ChEBI" id="CHEBI:48828"/>
    </cofactor>
</comment>
<dbReference type="FunFam" id="3.40.50.970:FF:000045">
    <property type="entry name" value="Transketolase"/>
    <property type="match status" value="1"/>
</dbReference>
<dbReference type="InterPro" id="IPR033247">
    <property type="entry name" value="Transketolase_fam"/>
</dbReference>
<feature type="binding site" evidence="16">
    <location>
        <begin position="121"/>
        <end position="123"/>
    </location>
    <ligand>
        <name>thiamine diphosphate</name>
        <dbReference type="ChEBI" id="CHEBI:58937"/>
    </ligand>
</feature>
<comment type="cofactor">
    <cofactor evidence="16">
        <name>thiamine diphosphate</name>
        <dbReference type="ChEBI" id="CHEBI:58937"/>
    </cofactor>
    <text evidence="16">Binds 1 thiamine pyrophosphate per subunit. During the reaction, the substrate forms a covalent intermediate with the cofactor.</text>
</comment>
<comment type="catalytic activity">
    <reaction evidence="12">
        <text>D-sedoheptulose 7-phosphate + D-glyceraldehyde 3-phosphate = aldehydo-D-ribose 5-phosphate + D-xylulose 5-phosphate</text>
        <dbReference type="Rhea" id="RHEA:10508"/>
        <dbReference type="ChEBI" id="CHEBI:57483"/>
        <dbReference type="ChEBI" id="CHEBI:57737"/>
        <dbReference type="ChEBI" id="CHEBI:58273"/>
        <dbReference type="ChEBI" id="CHEBI:59776"/>
        <dbReference type="EC" id="2.2.1.1"/>
    </reaction>
</comment>
<dbReference type="RefSeq" id="WP_013179027.1">
    <property type="nucleotide sequence ID" value="NC_014221.1"/>
</dbReference>
<dbReference type="NCBIfam" id="TIGR00232">
    <property type="entry name" value="tktlase_bact"/>
    <property type="match status" value="1"/>
</dbReference>
<feature type="binding site" evidence="17">
    <location>
        <position position="162"/>
    </location>
    <ligand>
        <name>Mg(2+)</name>
        <dbReference type="ChEBI" id="CHEBI:18420"/>
    </ligand>
</feature>
<dbReference type="FunFam" id="3.40.50.920:FF:000003">
    <property type="entry name" value="Transketolase"/>
    <property type="match status" value="1"/>
</dbReference>
<dbReference type="InterPro" id="IPR049557">
    <property type="entry name" value="Transketolase_CS"/>
</dbReference>
<evidence type="ECO:0000313" key="21">
    <source>
        <dbReference type="Proteomes" id="UP000000379"/>
    </source>
</evidence>
<evidence type="ECO:0000313" key="20">
    <source>
        <dbReference type="EMBL" id="ADI15666.1"/>
    </source>
</evidence>
<protein>
    <recommendedName>
        <fullName evidence="6 13">Transketolase</fullName>
        <ecNumber evidence="6 13">2.2.1.1</ecNumber>
    </recommendedName>
</protein>
<dbReference type="InterPro" id="IPR005474">
    <property type="entry name" value="Transketolase_N"/>
</dbReference>
<dbReference type="Proteomes" id="UP000000379">
    <property type="component" value="Chromosome"/>
</dbReference>
<feature type="binding site" evidence="15">
    <location>
        <position position="523"/>
    </location>
    <ligand>
        <name>substrate</name>
    </ligand>
</feature>